<dbReference type="Pfam" id="PF13185">
    <property type="entry name" value="GAF_2"/>
    <property type="match status" value="1"/>
</dbReference>
<dbReference type="SMART" id="SM00065">
    <property type="entry name" value="GAF"/>
    <property type="match status" value="2"/>
</dbReference>
<sequence length="491" mass="52006">MRNGGMASDALTTVLRAGGGSVAEQVDRALALLLEQFGMQVAYVSEFRGDQRVVTHSRSVPGGPVLPVGTTHPAADTLCHLVAAGALEPLIPDARQHAVMAGHPHTAAFGIGAYAGVPLRLNGQVAGAVCVASPDPAVLVEARDEATLRTLAAHLGELLADPDLPPARIPASGLETMARPLLRLLQQVTGLEGVYLTLRDETADNLMVAYADEATALGFAEGSSLPWQASLCHRVISSGTTSITDQWEHWEAARLAGIATWLSVPVRDLEDRVIGTLCGGSRSGKPVGDHAVSMAHTVSQLVADQLAREAAHLAEVNRAAHLQQRVDGLRDSVERDSLTGLANRAGIHRWLQAALPRVCDGERTLMVAFLDVDRFKPINDTYGHAVGDEILRGLGDGLRAFGRVDDLRGRLGGDEFVVAAVLPATADREAWADRVGAAAHVRVGDVHAGASIGVAAVTDPRTSVEQVLHRADEAMYRRKHRTRDALTTAIL</sequence>
<gene>
    <name evidence="2" type="ORF">I4J89_07955</name>
</gene>
<dbReference type="EMBL" id="JADQTO010000003">
    <property type="protein sequence ID" value="MBG0561394.1"/>
    <property type="molecule type" value="Genomic_DNA"/>
</dbReference>
<dbReference type="CDD" id="cd01949">
    <property type="entry name" value="GGDEF"/>
    <property type="match status" value="1"/>
</dbReference>
<evidence type="ECO:0000259" key="1">
    <source>
        <dbReference type="PROSITE" id="PS50887"/>
    </source>
</evidence>
<dbReference type="InterPro" id="IPR050469">
    <property type="entry name" value="Diguanylate_Cyclase"/>
</dbReference>
<dbReference type="PANTHER" id="PTHR45138:SF9">
    <property type="entry name" value="DIGUANYLATE CYCLASE DGCM-RELATED"/>
    <property type="match status" value="1"/>
</dbReference>
<name>A0A931C375_9ACTN</name>
<evidence type="ECO:0000313" key="3">
    <source>
        <dbReference type="Proteomes" id="UP000598146"/>
    </source>
</evidence>
<dbReference type="Proteomes" id="UP000598146">
    <property type="component" value="Unassembled WGS sequence"/>
</dbReference>
<dbReference type="PROSITE" id="PS50887">
    <property type="entry name" value="GGDEF"/>
    <property type="match status" value="1"/>
</dbReference>
<dbReference type="SMART" id="SM00267">
    <property type="entry name" value="GGDEF"/>
    <property type="match status" value="1"/>
</dbReference>
<dbReference type="Gene3D" id="3.30.70.270">
    <property type="match status" value="1"/>
</dbReference>
<proteinExistence type="predicted"/>
<dbReference type="InterPro" id="IPR029787">
    <property type="entry name" value="Nucleotide_cyclase"/>
</dbReference>
<dbReference type="NCBIfam" id="TIGR00254">
    <property type="entry name" value="GGDEF"/>
    <property type="match status" value="1"/>
</dbReference>
<keyword evidence="3" id="KW-1185">Reference proteome</keyword>
<dbReference type="GO" id="GO:0052621">
    <property type="term" value="F:diguanylate cyclase activity"/>
    <property type="evidence" value="ECO:0007669"/>
    <property type="project" value="TreeGrafter"/>
</dbReference>
<protein>
    <submittedName>
        <fullName evidence="2">Diguanylate cyclase</fullName>
    </submittedName>
</protein>
<organism evidence="2 3">
    <name type="scientific">Actinoplanes aureus</name>
    <dbReference type="NCBI Taxonomy" id="2792083"/>
    <lineage>
        <taxon>Bacteria</taxon>
        <taxon>Bacillati</taxon>
        <taxon>Actinomycetota</taxon>
        <taxon>Actinomycetes</taxon>
        <taxon>Micromonosporales</taxon>
        <taxon>Micromonosporaceae</taxon>
        <taxon>Actinoplanes</taxon>
    </lineage>
</organism>
<dbReference type="InterPro" id="IPR043128">
    <property type="entry name" value="Rev_trsase/Diguanyl_cyclase"/>
</dbReference>
<dbReference type="AlphaFoldDB" id="A0A931C375"/>
<dbReference type="SUPFAM" id="SSF55781">
    <property type="entry name" value="GAF domain-like"/>
    <property type="match status" value="2"/>
</dbReference>
<accession>A0A931C375</accession>
<dbReference type="RefSeq" id="WP_196413186.1">
    <property type="nucleotide sequence ID" value="NZ_JADQTO010000003.1"/>
</dbReference>
<dbReference type="Gene3D" id="3.30.450.40">
    <property type="match status" value="2"/>
</dbReference>
<feature type="domain" description="GGDEF" evidence="1">
    <location>
        <begin position="363"/>
        <end position="491"/>
    </location>
</feature>
<comment type="caution">
    <text evidence="2">The sequence shown here is derived from an EMBL/GenBank/DDBJ whole genome shotgun (WGS) entry which is preliminary data.</text>
</comment>
<evidence type="ECO:0000313" key="2">
    <source>
        <dbReference type="EMBL" id="MBG0561394.1"/>
    </source>
</evidence>
<dbReference type="PANTHER" id="PTHR45138">
    <property type="entry name" value="REGULATORY COMPONENTS OF SENSORY TRANSDUCTION SYSTEM"/>
    <property type="match status" value="1"/>
</dbReference>
<dbReference type="InterPro" id="IPR003018">
    <property type="entry name" value="GAF"/>
</dbReference>
<dbReference type="Pfam" id="PF01590">
    <property type="entry name" value="GAF"/>
    <property type="match status" value="1"/>
</dbReference>
<reference evidence="2" key="1">
    <citation type="submission" date="2020-11" db="EMBL/GenBank/DDBJ databases">
        <title>Isolation and identification of active actinomycetes.</title>
        <authorList>
            <person name="Sun X."/>
        </authorList>
    </citation>
    <scope>NUCLEOTIDE SEQUENCE</scope>
    <source>
        <strain evidence="2">NEAU-A11</strain>
    </source>
</reference>
<dbReference type="InterPro" id="IPR029016">
    <property type="entry name" value="GAF-like_dom_sf"/>
</dbReference>
<dbReference type="Pfam" id="PF00990">
    <property type="entry name" value="GGDEF"/>
    <property type="match status" value="1"/>
</dbReference>
<dbReference type="SUPFAM" id="SSF55073">
    <property type="entry name" value="Nucleotide cyclase"/>
    <property type="match status" value="1"/>
</dbReference>
<dbReference type="InterPro" id="IPR000160">
    <property type="entry name" value="GGDEF_dom"/>
</dbReference>